<sequence length="165" mass="18532">MSIYAADKLISQARQLAAEYRRTMGKPLPGISNEIALHDAIRLLKLTPVDASVGGYDAVDPARDGLRIQIKSRTIFDESKTGQRIGQIKAEQPWDSVVLVLMDDNYEPYEIYEADRDDLLEFMEKSSSSRAKRGALSVARFKMIGRLAWSRDEGLAPELWDNQTG</sequence>
<name>A0A0F7JWQ5_9GAMM</name>
<dbReference type="OrthoDB" id="8420327at2"/>
<dbReference type="AlphaFoldDB" id="A0A0F7JWQ5"/>
<organism evidence="1 2">
    <name type="scientific">Sedimenticola thiotaurini</name>
    <dbReference type="NCBI Taxonomy" id="1543721"/>
    <lineage>
        <taxon>Bacteria</taxon>
        <taxon>Pseudomonadati</taxon>
        <taxon>Pseudomonadota</taxon>
        <taxon>Gammaproteobacteria</taxon>
        <taxon>Chromatiales</taxon>
        <taxon>Sedimenticolaceae</taxon>
        <taxon>Sedimenticola</taxon>
    </lineage>
</organism>
<dbReference type="KEGG" id="seds:AAY24_00115"/>
<reference evidence="1 2" key="1">
    <citation type="journal article" date="2015" name="Genome Announc.">
        <title>Complete Genome Sequence of Sedimenticola thiotaurini Strain SIP-G1, a Polyphosphate- and Polyhydroxyalkanoate-Accumulating Sulfur-Oxidizing Gammaproteobacterium Isolated from Salt Marsh Sediments.</title>
        <authorList>
            <person name="Flood B.E."/>
            <person name="Jones D.S."/>
            <person name="Bailey J.V."/>
        </authorList>
    </citation>
    <scope>NUCLEOTIDE SEQUENCE [LARGE SCALE GENOMIC DNA]</scope>
    <source>
        <strain evidence="1 2">SIP-G1</strain>
    </source>
</reference>
<dbReference type="RefSeq" id="WP_046857951.1">
    <property type="nucleotide sequence ID" value="NZ_CP011412.1"/>
</dbReference>
<gene>
    <name evidence="1" type="ORF">AAY24_00115</name>
</gene>
<dbReference type="PATRIC" id="fig|1543721.4.peg.25"/>
<dbReference type="EMBL" id="CP011412">
    <property type="protein sequence ID" value="AKH19013.1"/>
    <property type="molecule type" value="Genomic_DNA"/>
</dbReference>
<accession>A0A0F7JWQ5</accession>
<proteinExistence type="predicted"/>
<protein>
    <submittedName>
        <fullName evidence="1">Uncharacterized protein</fullName>
    </submittedName>
</protein>
<dbReference type="Proteomes" id="UP000034410">
    <property type="component" value="Chromosome"/>
</dbReference>
<keyword evidence="2" id="KW-1185">Reference proteome</keyword>
<evidence type="ECO:0000313" key="2">
    <source>
        <dbReference type="Proteomes" id="UP000034410"/>
    </source>
</evidence>
<evidence type="ECO:0000313" key="1">
    <source>
        <dbReference type="EMBL" id="AKH19013.1"/>
    </source>
</evidence>